<gene>
    <name evidence="2" type="ORF">CHF27_000175</name>
</gene>
<dbReference type="GO" id="GO:0043565">
    <property type="term" value="F:sequence-specific DNA binding"/>
    <property type="evidence" value="ECO:0007669"/>
    <property type="project" value="InterPro"/>
</dbReference>
<evidence type="ECO:0000313" key="3">
    <source>
        <dbReference type="Proteomes" id="UP000243494"/>
    </source>
</evidence>
<dbReference type="InterPro" id="IPR009057">
    <property type="entry name" value="Homeodomain-like_sf"/>
</dbReference>
<proteinExistence type="predicted"/>
<dbReference type="AlphaFoldDB" id="A0A371IW01"/>
<accession>A0A371IW01</accession>
<dbReference type="RefSeq" id="WP_095404988.1">
    <property type="nucleotide sequence ID" value="NZ_NOJZ02000001.1"/>
</dbReference>
<dbReference type="SUPFAM" id="SSF46689">
    <property type="entry name" value="Homeodomain-like"/>
    <property type="match status" value="1"/>
</dbReference>
<feature type="domain" description="DNA binding HTH" evidence="1">
    <location>
        <begin position="150"/>
        <end position="193"/>
    </location>
</feature>
<protein>
    <submittedName>
        <fullName evidence="2">Fis family transcriptional regulator</fullName>
    </submittedName>
</protein>
<dbReference type="Pfam" id="PF02954">
    <property type="entry name" value="HTH_8"/>
    <property type="match status" value="1"/>
</dbReference>
<evidence type="ECO:0000259" key="1">
    <source>
        <dbReference type="Pfam" id="PF02954"/>
    </source>
</evidence>
<comment type="caution">
    <text evidence="2">The sequence shown here is derived from an EMBL/GenBank/DDBJ whole genome shotgun (WGS) entry which is preliminary data.</text>
</comment>
<dbReference type="OrthoDB" id="1669674at2"/>
<sequence>MDLNDITKYIQFICENISNVLDVDVTLVTKDLVRIAGTGIFSEKIGEKISEEAVYSAVLREGKSYVINKEVEDSCSRCCHRDKCKELADICTPVKLGDRSIGVLGIAAFNESQKDNILSKDKELIEFIKSMSDLISFKLDEMYKQEVKTMDDLEKEAIENAIKKYGTTTEEMKKVAQALNIGIATLYRKVKRYNIKY</sequence>
<organism evidence="2 3">
    <name type="scientific">Romboutsia maritimum</name>
    <dbReference type="NCBI Taxonomy" id="2020948"/>
    <lineage>
        <taxon>Bacteria</taxon>
        <taxon>Bacillati</taxon>
        <taxon>Bacillota</taxon>
        <taxon>Clostridia</taxon>
        <taxon>Peptostreptococcales</taxon>
        <taxon>Peptostreptococcaceae</taxon>
        <taxon>Romboutsia</taxon>
    </lineage>
</organism>
<dbReference type="InterPro" id="IPR029016">
    <property type="entry name" value="GAF-like_dom_sf"/>
</dbReference>
<name>A0A371IW01_9FIRM</name>
<dbReference type="Proteomes" id="UP000243494">
    <property type="component" value="Unassembled WGS sequence"/>
</dbReference>
<dbReference type="Gene3D" id="1.10.10.60">
    <property type="entry name" value="Homeodomain-like"/>
    <property type="match status" value="1"/>
</dbReference>
<keyword evidence="3" id="KW-1185">Reference proteome</keyword>
<dbReference type="Gene3D" id="3.30.450.40">
    <property type="match status" value="1"/>
</dbReference>
<dbReference type="InterPro" id="IPR002197">
    <property type="entry name" value="HTH_Fis"/>
</dbReference>
<reference evidence="2 3" key="1">
    <citation type="journal article" date="2017" name="Genome Announc.">
        <title>Draft Genome Sequence of Romboutsia maritimum sp. nov. Strain CCRI-22766(T), Isolated from Coastal Estuarine Mud.</title>
        <authorList>
            <person name="Maheux A.F."/>
            <person name="Boudreau D.K."/>
            <person name="Berube E."/>
            <person name="Boissinot M."/>
            <person name="Raymond F."/>
            <person name="Brodeur S."/>
            <person name="Corbeil J."/>
            <person name="Brightwell G."/>
            <person name="Broda D."/>
            <person name="Omar R.F."/>
            <person name="Bergeron M.G."/>
        </authorList>
    </citation>
    <scope>NUCLEOTIDE SEQUENCE [LARGE SCALE GENOMIC DNA]</scope>
    <source>
        <strain evidence="2 3">CCRI-22766</strain>
    </source>
</reference>
<dbReference type="EMBL" id="NOJZ02000001">
    <property type="protein sequence ID" value="RDY24652.1"/>
    <property type="molecule type" value="Genomic_DNA"/>
</dbReference>
<evidence type="ECO:0000313" key="2">
    <source>
        <dbReference type="EMBL" id="RDY24652.1"/>
    </source>
</evidence>